<accession>A0A392MX95</accession>
<dbReference type="EMBL" id="LXQA010022048">
    <property type="protein sequence ID" value="MCH92166.1"/>
    <property type="molecule type" value="Genomic_DNA"/>
</dbReference>
<reference evidence="1 2" key="1">
    <citation type="journal article" date="2018" name="Front. Plant Sci.">
        <title>Red Clover (Trifolium pratense) and Zigzag Clover (T. medium) - A Picture of Genomic Similarities and Differences.</title>
        <authorList>
            <person name="Dluhosova J."/>
            <person name="Istvanek J."/>
            <person name="Nedelnik J."/>
            <person name="Repkova J."/>
        </authorList>
    </citation>
    <scope>NUCLEOTIDE SEQUENCE [LARGE SCALE GENOMIC DNA]</scope>
    <source>
        <strain evidence="2">cv. 10/8</strain>
        <tissue evidence="1">Leaf</tissue>
    </source>
</reference>
<evidence type="ECO:0000313" key="2">
    <source>
        <dbReference type="Proteomes" id="UP000265520"/>
    </source>
</evidence>
<evidence type="ECO:0000313" key="1">
    <source>
        <dbReference type="EMBL" id="MCH92166.1"/>
    </source>
</evidence>
<dbReference type="AlphaFoldDB" id="A0A392MX95"/>
<keyword evidence="2" id="KW-1185">Reference proteome</keyword>
<feature type="non-terminal residue" evidence="1">
    <location>
        <position position="1"/>
    </location>
</feature>
<proteinExistence type="predicted"/>
<organism evidence="1 2">
    <name type="scientific">Trifolium medium</name>
    <dbReference type="NCBI Taxonomy" id="97028"/>
    <lineage>
        <taxon>Eukaryota</taxon>
        <taxon>Viridiplantae</taxon>
        <taxon>Streptophyta</taxon>
        <taxon>Embryophyta</taxon>
        <taxon>Tracheophyta</taxon>
        <taxon>Spermatophyta</taxon>
        <taxon>Magnoliopsida</taxon>
        <taxon>eudicotyledons</taxon>
        <taxon>Gunneridae</taxon>
        <taxon>Pentapetalae</taxon>
        <taxon>rosids</taxon>
        <taxon>fabids</taxon>
        <taxon>Fabales</taxon>
        <taxon>Fabaceae</taxon>
        <taxon>Papilionoideae</taxon>
        <taxon>50 kb inversion clade</taxon>
        <taxon>NPAAA clade</taxon>
        <taxon>Hologalegina</taxon>
        <taxon>IRL clade</taxon>
        <taxon>Trifolieae</taxon>
        <taxon>Trifolium</taxon>
    </lineage>
</organism>
<comment type="caution">
    <text evidence="1">The sequence shown here is derived from an EMBL/GenBank/DDBJ whole genome shotgun (WGS) entry which is preliminary data.</text>
</comment>
<name>A0A392MX95_9FABA</name>
<dbReference type="Proteomes" id="UP000265520">
    <property type="component" value="Unassembled WGS sequence"/>
</dbReference>
<protein>
    <submittedName>
        <fullName evidence="1">Uncharacterized protein</fullName>
    </submittedName>
</protein>
<sequence>FDGMGEFGGGNSVEILGGGNVYRCRGVGGGGGVGEARVLES</sequence>